<dbReference type="AlphaFoldDB" id="I1ZNQ4"/>
<dbReference type="eggNOG" id="COG3899">
    <property type="taxonomic scope" value="Bacteria"/>
</dbReference>
<evidence type="ECO:0000313" key="2">
    <source>
        <dbReference type="EMBL" id="AFJ26678.1"/>
    </source>
</evidence>
<dbReference type="PATRIC" id="fig|1114965.3.peg.1649"/>
<dbReference type="KEGG" id="scf:Spaf_1724"/>
<dbReference type="SUPFAM" id="SSF48452">
    <property type="entry name" value="TPR-like"/>
    <property type="match status" value="1"/>
</dbReference>
<dbReference type="InterPro" id="IPR011990">
    <property type="entry name" value="TPR-like_helical_dom_sf"/>
</dbReference>
<dbReference type="InterPro" id="IPR051677">
    <property type="entry name" value="AfsR-DnrI-RedD_regulator"/>
</dbReference>
<dbReference type="SMART" id="SM01043">
    <property type="entry name" value="BTAD"/>
    <property type="match status" value="1"/>
</dbReference>
<dbReference type="InterPro" id="IPR005158">
    <property type="entry name" value="BTAD"/>
</dbReference>
<gene>
    <name evidence="2" type="ORF">Spaf_1724</name>
</gene>
<dbReference type="Pfam" id="PF03704">
    <property type="entry name" value="BTAD"/>
    <property type="match status" value="1"/>
</dbReference>
<dbReference type="Proteomes" id="UP000002865">
    <property type="component" value="Chromosome"/>
</dbReference>
<organism evidence="2 3">
    <name type="scientific">Streptococcus parasanguinis FW213</name>
    <dbReference type="NCBI Taxonomy" id="1114965"/>
    <lineage>
        <taxon>Bacteria</taxon>
        <taxon>Bacillati</taxon>
        <taxon>Bacillota</taxon>
        <taxon>Bacilli</taxon>
        <taxon>Lactobacillales</taxon>
        <taxon>Streptococcaceae</taxon>
        <taxon>Streptococcus</taxon>
    </lineage>
</organism>
<protein>
    <submittedName>
        <fullName evidence="2">Putative regulatory protein</fullName>
    </submittedName>
</protein>
<dbReference type="HOGENOM" id="CLU_004435_1_2_9"/>
<evidence type="ECO:0000259" key="1">
    <source>
        <dbReference type="SMART" id="SM01043"/>
    </source>
</evidence>
<evidence type="ECO:0000313" key="3">
    <source>
        <dbReference type="Proteomes" id="UP000002865"/>
    </source>
</evidence>
<dbReference type="InterPro" id="IPR041664">
    <property type="entry name" value="AAA_16"/>
</dbReference>
<dbReference type="Pfam" id="PF13191">
    <property type="entry name" value="AAA_16"/>
    <property type="match status" value="1"/>
</dbReference>
<dbReference type="PaxDb" id="1114965-Spaf_1724"/>
<proteinExistence type="predicted"/>
<dbReference type="PROSITE" id="PS00675">
    <property type="entry name" value="SIGMA54_INTERACT_1"/>
    <property type="match status" value="1"/>
</dbReference>
<dbReference type="SUPFAM" id="SSF52540">
    <property type="entry name" value="P-loop containing nucleoside triphosphate hydrolases"/>
    <property type="match status" value="1"/>
</dbReference>
<dbReference type="PANTHER" id="PTHR35807">
    <property type="entry name" value="TRANSCRIPTIONAL REGULATOR REDD-RELATED"/>
    <property type="match status" value="1"/>
</dbReference>
<dbReference type="EMBL" id="CP003122">
    <property type="protein sequence ID" value="AFJ26678.1"/>
    <property type="molecule type" value="Genomic_DNA"/>
</dbReference>
<name>I1ZNQ4_STRPA</name>
<reference evidence="2 3" key="1">
    <citation type="journal article" date="2012" name="PLoS ONE">
        <title>Complete Genome and Transcriptomes of Streptococcus parasanguinis FW213: Phylogenic Relations and Potential Virulence Mechanisms.</title>
        <authorList>
            <person name="Geng J."/>
            <person name="Chiu C.H."/>
            <person name="Tang P."/>
            <person name="Chen Y."/>
            <person name="Shieh H.R."/>
            <person name="Hu S."/>
            <person name="Chen Y.Y."/>
        </authorList>
    </citation>
    <scope>NUCLEOTIDE SEQUENCE [LARGE SCALE GENOMIC DNA]</scope>
    <source>
        <strain evidence="2 3">FW213</strain>
    </source>
</reference>
<dbReference type="STRING" id="1114965.Spaf_1724"/>
<dbReference type="Gene3D" id="1.10.10.10">
    <property type="entry name" value="Winged helix-like DNA-binding domain superfamily/Winged helix DNA-binding domain"/>
    <property type="match status" value="1"/>
</dbReference>
<dbReference type="Gene3D" id="3.40.50.300">
    <property type="entry name" value="P-loop containing nucleotide triphosphate hydrolases"/>
    <property type="match status" value="1"/>
</dbReference>
<feature type="domain" description="Bacterial transcriptional activator" evidence="1">
    <location>
        <begin position="122"/>
        <end position="252"/>
    </location>
</feature>
<dbReference type="Gene3D" id="1.25.40.10">
    <property type="entry name" value="Tetratricopeptide repeat domain"/>
    <property type="match status" value="2"/>
</dbReference>
<dbReference type="InterPro" id="IPR036388">
    <property type="entry name" value="WH-like_DNA-bd_sf"/>
</dbReference>
<sequence>MDKSLAKSQLFFYSINMKFLEALAMKKDLTLKLFGPPKVVFNQKDIRFSFSKMEALLYYLAVMGQVNRDEIAGILWGDKENQVARKNLRNTVYQANKIFEGDIIVSPSRSSLALNPDLSLSLDVQLFERDPLSALDLYRGDFLEGFYVKDDEDFDQWASRKRDAYRKLYVESCYQKIEQVGFADPSIERLLHHLVELDEYEEKNYQLLMEYYSFHHQLGKFFETYYKLVDLLDRELSVRPSRAIEELYHSVLEAKRTHKLTNCLNIRELSFFGRKQELSQLEEYLSLVETGEAVGPFLVMGQSGTGKKRLLRQLVLMSNRSFNFIKVEGRASSQSYEGSSWNDLRQALEKLGDEMGISFLEEEDDLISVWNQLQGLSKEKPFLILLENAQWIDAVSLEKVKQLEERRNQEKWQLIFTAEEPLPASFVNFLGSLKVEKRLSQLELTNFDPSESRALLKGELGAIEPAVMEQMVEWSEGSPFLLSSYIEEWKENENLEPLPDIIQAYLSQELGDMSSEEEALLHYLSCFHKPISLSILAELTATELPVLTELIETLSERAIVSIVEEGEALMVQFCKQLVAMYFYHLLSPARRRLFHQQIAQKLEESLEDSTDLLLYKEIAYQYKQSQNLLRSLSFELTYLEEILQLEHELFPIYSKLDEGFLSDGTNSHLDIFGELSRIHQELDNLFSRHQRDREYKYLQLRYLYLEGRYFIRSGEYQKGIHDIQKVISYARELKQSDFLLEGYRQIIYYCIQTENISEMAYYTDLALEDAIQANNHEVIAIQLRLKGLYHLMVGDEEQATRHLYRSIDCFSLTNSMQAKYAIQIAASLAYLAEIEQVRGHFQVAVTHLEEVLRLVGDQAVDSVRVVFDIDLGIAYYWKGDLIQARRCFDRAQKILSSVRFPWKEELLEFYQSLIACQQGDQEKVAAYLARKERTMNPSANSRDKGMVHYLLAFLSNQKEKGEELDPALSTFLKEDKNYYKKVAEQHLNPYRDRQFLKKLKDL</sequence>
<dbReference type="eggNOG" id="COG3629">
    <property type="taxonomic scope" value="Bacteria"/>
</dbReference>
<dbReference type="InterPro" id="IPR025662">
    <property type="entry name" value="Sigma_54_int_dom_ATP-bd_1"/>
</dbReference>
<dbReference type="InterPro" id="IPR027417">
    <property type="entry name" value="P-loop_NTPase"/>
</dbReference>
<accession>I1ZNQ4</accession>
<dbReference type="eggNOG" id="COG0457">
    <property type="taxonomic scope" value="Bacteria"/>
</dbReference>